<evidence type="ECO:0000313" key="3">
    <source>
        <dbReference type="EMBL" id="HHS30442.1"/>
    </source>
</evidence>
<dbReference type="Pfam" id="PF03808">
    <property type="entry name" value="Glyco_tran_WecG"/>
    <property type="match status" value="1"/>
</dbReference>
<comment type="caution">
    <text evidence="3">The sequence shown here is derived from an EMBL/GenBank/DDBJ whole genome shotgun (WGS) entry which is preliminary data.</text>
</comment>
<keyword evidence="1" id="KW-0328">Glycosyltransferase</keyword>
<protein>
    <submittedName>
        <fullName evidence="3">WecB/TagA/CpsF family glycosyltransferase</fullName>
    </submittedName>
</protein>
<organism evidence="3">
    <name type="scientific">Desulfobacca acetoxidans</name>
    <dbReference type="NCBI Taxonomy" id="60893"/>
    <lineage>
        <taxon>Bacteria</taxon>
        <taxon>Pseudomonadati</taxon>
        <taxon>Thermodesulfobacteriota</taxon>
        <taxon>Desulfobaccia</taxon>
        <taxon>Desulfobaccales</taxon>
        <taxon>Desulfobaccaceae</taxon>
        <taxon>Desulfobacca</taxon>
    </lineage>
</organism>
<evidence type="ECO:0000256" key="1">
    <source>
        <dbReference type="ARBA" id="ARBA00022676"/>
    </source>
</evidence>
<dbReference type="PANTHER" id="PTHR34136">
    <property type="match status" value="1"/>
</dbReference>
<dbReference type="EMBL" id="DTGR01000188">
    <property type="protein sequence ID" value="HHS30442.1"/>
    <property type="molecule type" value="Genomic_DNA"/>
</dbReference>
<dbReference type="AlphaFoldDB" id="A0A7V6A532"/>
<evidence type="ECO:0000256" key="2">
    <source>
        <dbReference type="ARBA" id="ARBA00022679"/>
    </source>
</evidence>
<dbReference type="GO" id="GO:0016758">
    <property type="term" value="F:hexosyltransferase activity"/>
    <property type="evidence" value="ECO:0007669"/>
    <property type="project" value="TreeGrafter"/>
</dbReference>
<dbReference type="CDD" id="cd06533">
    <property type="entry name" value="Glyco_transf_WecG_TagA"/>
    <property type="match status" value="1"/>
</dbReference>
<sequence length="301" mass="33757">MAISRFPASHSLRRRYRESGAAALPPASGPVPHPPKNPTLQRGLPVYSLLGVKITPGTIPQLNREISRLVARSRPGIILSANVHGLNFCRRLPWLAAFYNQADIVYVDGAGIVLGARLLGYKFPPRTTMDDWGWSAARHLARRGHSLYLLGNPPGVAAKAAFKLREHAPGLQVLGSHHGFFRKSGPEHDTVIDEINRLEPDILMVGLGMPLEQQWIMENHTRVRARVFWEVGSAFQLWAGAIPQCPRWLGNLGLNWLFRLLLEPRRLANRYLWGNTVFLAEILKARWQQKTAEPEVSIPHS</sequence>
<dbReference type="PANTHER" id="PTHR34136:SF1">
    <property type="entry name" value="UDP-N-ACETYL-D-MANNOSAMINURONIC ACID TRANSFERASE"/>
    <property type="match status" value="1"/>
</dbReference>
<dbReference type="InterPro" id="IPR004629">
    <property type="entry name" value="WecG_TagA_CpsF"/>
</dbReference>
<dbReference type="NCBIfam" id="TIGR00696">
    <property type="entry name" value="wecG_tagA_cpsF"/>
    <property type="match status" value="1"/>
</dbReference>
<keyword evidence="2 3" id="KW-0808">Transferase</keyword>
<accession>A0A7V6A532</accession>
<proteinExistence type="predicted"/>
<reference evidence="3" key="1">
    <citation type="journal article" date="2020" name="mSystems">
        <title>Genome- and Community-Level Interaction Insights into Carbon Utilization and Element Cycling Functions of Hydrothermarchaeota in Hydrothermal Sediment.</title>
        <authorList>
            <person name="Zhou Z."/>
            <person name="Liu Y."/>
            <person name="Xu W."/>
            <person name="Pan J."/>
            <person name="Luo Z.H."/>
            <person name="Li M."/>
        </authorList>
    </citation>
    <scope>NUCLEOTIDE SEQUENCE [LARGE SCALE GENOMIC DNA]</scope>
    <source>
        <strain evidence="3">SpSt-767</strain>
    </source>
</reference>
<gene>
    <name evidence="3" type="ORF">ENV52_12165</name>
</gene>
<name>A0A7V6A532_9BACT</name>